<accession>M1UTA1</accession>
<dbReference type="RefSeq" id="XP_005537022.1">
    <property type="nucleotide sequence ID" value="XM_005536965.1"/>
</dbReference>
<organism evidence="2 3">
    <name type="scientific">Cyanidioschyzon merolae (strain NIES-3377 / 10D)</name>
    <name type="common">Unicellular red alga</name>
    <dbReference type="NCBI Taxonomy" id="280699"/>
    <lineage>
        <taxon>Eukaryota</taxon>
        <taxon>Rhodophyta</taxon>
        <taxon>Bangiophyceae</taxon>
        <taxon>Cyanidiales</taxon>
        <taxon>Cyanidiaceae</taxon>
        <taxon>Cyanidioschyzon</taxon>
    </lineage>
</organism>
<sequence>MRSKTSSYSGFKPQLLLTVYLVAAFTCAALPALWLLRRPLGTDIVEEPPERLPVSRLFAVVVPLGSSADLVTLRANFRYWRPNTGASGAAPCLFSKDSERSGKANLEDRPDLVVLTSRALNVTDRTRIVNEFERNAYCRNCFRSIRFLDCGLKPEHDVYNMTKSGTISSRFNGPLLTFVCSIGHNQIWNNYHAIFLMELDAVPIQNNWLSEVEIEARNLAREQLLAVQSGCSLTEDKSRGSWRNGSPALYRVGFDAQRFFLQCFKHFWCIPTLEESCGFPWDSYIHSCRLQTPESMSLFGVSCRFIHVGSLWHMRRASKSIWTTASSEALRSAVFIHSGRVIREIDETVTALEQKIREADASGVPSEEN</sequence>
<gene>
    <name evidence="2" type="ORF">CYME_CMM116C</name>
</gene>
<keyword evidence="1" id="KW-0472">Membrane</keyword>
<keyword evidence="1" id="KW-0812">Transmembrane</keyword>
<evidence type="ECO:0000313" key="3">
    <source>
        <dbReference type="Proteomes" id="UP000007014"/>
    </source>
</evidence>
<dbReference type="OrthoDB" id="416361at2759"/>
<dbReference type="Gramene" id="CMM116CT">
    <property type="protein sequence ID" value="CMM116CT"/>
    <property type="gene ID" value="CMM116C"/>
</dbReference>
<reference evidence="2 3" key="1">
    <citation type="journal article" date="2004" name="Nature">
        <title>Genome sequence of the ultrasmall unicellular red alga Cyanidioschyzon merolae 10D.</title>
        <authorList>
            <person name="Matsuzaki M."/>
            <person name="Misumi O."/>
            <person name="Shin-i T."/>
            <person name="Maruyama S."/>
            <person name="Takahara M."/>
            <person name="Miyagishima S."/>
            <person name="Mori T."/>
            <person name="Nishida K."/>
            <person name="Yagisawa F."/>
            <person name="Nishida K."/>
            <person name="Yoshida Y."/>
            <person name="Nishimura Y."/>
            <person name="Nakao S."/>
            <person name="Kobayashi T."/>
            <person name="Momoyama Y."/>
            <person name="Higashiyama T."/>
            <person name="Minoda A."/>
            <person name="Sano M."/>
            <person name="Nomoto H."/>
            <person name="Oishi K."/>
            <person name="Hayashi H."/>
            <person name="Ohta F."/>
            <person name="Nishizaka S."/>
            <person name="Haga S."/>
            <person name="Miura S."/>
            <person name="Morishita T."/>
            <person name="Kabeya Y."/>
            <person name="Terasawa K."/>
            <person name="Suzuki Y."/>
            <person name="Ishii Y."/>
            <person name="Asakawa S."/>
            <person name="Takano H."/>
            <person name="Ohta N."/>
            <person name="Kuroiwa H."/>
            <person name="Tanaka K."/>
            <person name="Shimizu N."/>
            <person name="Sugano S."/>
            <person name="Sato N."/>
            <person name="Nozaki H."/>
            <person name="Ogasawara N."/>
            <person name="Kohara Y."/>
            <person name="Kuroiwa T."/>
        </authorList>
    </citation>
    <scope>NUCLEOTIDE SEQUENCE [LARGE SCALE GENOMIC DNA]</scope>
    <source>
        <strain evidence="2 3">10D</strain>
    </source>
</reference>
<dbReference type="GeneID" id="16995125"/>
<dbReference type="KEGG" id="cme:CYME_CMM116C"/>
<dbReference type="AlphaFoldDB" id="M1UTA1"/>
<keyword evidence="1" id="KW-1133">Transmembrane helix</keyword>
<reference evidence="2 3" key="2">
    <citation type="journal article" date="2007" name="BMC Biol.">
        <title>A 100%-complete sequence reveals unusually simple genomic features in the hot-spring red alga Cyanidioschyzon merolae.</title>
        <authorList>
            <person name="Nozaki H."/>
            <person name="Takano H."/>
            <person name="Misumi O."/>
            <person name="Terasawa K."/>
            <person name="Matsuzaki M."/>
            <person name="Maruyama S."/>
            <person name="Nishida K."/>
            <person name="Yagisawa F."/>
            <person name="Yoshida Y."/>
            <person name="Fujiwara T."/>
            <person name="Takio S."/>
            <person name="Tamura K."/>
            <person name="Chung S.J."/>
            <person name="Nakamura S."/>
            <person name="Kuroiwa H."/>
            <person name="Tanaka K."/>
            <person name="Sato N."/>
            <person name="Kuroiwa T."/>
        </authorList>
    </citation>
    <scope>NUCLEOTIDE SEQUENCE [LARGE SCALE GENOMIC DNA]</scope>
    <source>
        <strain evidence="2 3">10D</strain>
    </source>
</reference>
<proteinExistence type="predicted"/>
<evidence type="ECO:0000256" key="1">
    <source>
        <dbReference type="SAM" id="Phobius"/>
    </source>
</evidence>
<dbReference type="HOGENOM" id="CLU_750904_0_0_1"/>
<keyword evidence="3" id="KW-1185">Reference proteome</keyword>
<name>M1UTA1_CYAM1</name>
<feature type="transmembrane region" description="Helical" evidence="1">
    <location>
        <begin position="15"/>
        <end position="36"/>
    </location>
</feature>
<evidence type="ECO:0000313" key="2">
    <source>
        <dbReference type="EMBL" id="BAM80986.1"/>
    </source>
</evidence>
<protein>
    <submittedName>
        <fullName evidence="2">Uncharacterized protein</fullName>
    </submittedName>
</protein>
<dbReference type="EMBL" id="AP006495">
    <property type="protein sequence ID" value="BAM80986.1"/>
    <property type="molecule type" value="Genomic_DNA"/>
</dbReference>
<dbReference type="Proteomes" id="UP000007014">
    <property type="component" value="Chromosome 13"/>
</dbReference>